<dbReference type="AlphaFoldDB" id="A0A6S6THA5"/>
<reference evidence="2" key="1">
    <citation type="submission" date="2020-01" db="EMBL/GenBank/DDBJ databases">
        <authorList>
            <person name="Meier V. D."/>
            <person name="Meier V D."/>
        </authorList>
    </citation>
    <scope>NUCLEOTIDE SEQUENCE</scope>
    <source>
        <strain evidence="2">HLG_WM_MAG_02</strain>
    </source>
</reference>
<dbReference type="EMBL" id="CACVAZ010000092">
    <property type="protein sequence ID" value="CAA6814375.1"/>
    <property type="molecule type" value="Genomic_DNA"/>
</dbReference>
<name>A0A6S6THA5_9BACT</name>
<dbReference type="Pfam" id="PF01850">
    <property type="entry name" value="PIN"/>
    <property type="match status" value="1"/>
</dbReference>
<dbReference type="Gene3D" id="3.40.50.1010">
    <property type="entry name" value="5'-nuclease"/>
    <property type="match status" value="1"/>
</dbReference>
<accession>A0A6S6THA5</accession>
<sequence length="115" mass="13239">MKKKVLLDTNTVLYALMHNLLLPKKGYAISVLTEIELHACENFQKLITNFTVYPINKKIKAKAIEIKKEHKLSLDDSIVSATAIIHKQMLITHNKHLSKISNLDTFLITAWREEK</sequence>
<organism evidence="2">
    <name type="scientific">uncultured Sulfurovum sp</name>
    <dbReference type="NCBI Taxonomy" id="269237"/>
    <lineage>
        <taxon>Bacteria</taxon>
        <taxon>Pseudomonadati</taxon>
        <taxon>Campylobacterota</taxon>
        <taxon>Epsilonproteobacteria</taxon>
        <taxon>Campylobacterales</taxon>
        <taxon>Sulfurovaceae</taxon>
        <taxon>Sulfurovum</taxon>
        <taxon>environmental samples</taxon>
    </lineage>
</organism>
<dbReference type="SUPFAM" id="SSF88723">
    <property type="entry name" value="PIN domain-like"/>
    <property type="match status" value="1"/>
</dbReference>
<gene>
    <name evidence="2" type="ORF">HELGO_WM16812</name>
</gene>
<feature type="domain" description="PIN" evidence="1">
    <location>
        <begin position="46"/>
        <end position="101"/>
    </location>
</feature>
<evidence type="ECO:0000313" key="2">
    <source>
        <dbReference type="EMBL" id="CAA6814375.1"/>
    </source>
</evidence>
<protein>
    <recommendedName>
        <fullName evidence="1">PIN domain-containing protein</fullName>
    </recommendedName>
</protein>
<dbReference type="InterPro" id="IPR029060">
    <property type="entry name" value="PIN-like_dom_sf"/>
</dbReference>
<dbReference type="InterPro" id="IPR002716">
    <property type="entry name" value="PIN_dom"/>
</dbReference>
<proteinExistence type="predicted"/>
<evidence type="ECO:0000259" key="1">
    <source>
        <dbReference type="Pfam" id="PF01850"/>
    </source>
</evidence>